<accession>A0AAU9JIQ5</accession>
<dbReference type="GO" id="GO:0043130">
    <property type="term" value="F:ubiquitin binding"/>
    <property type="evidence" value="ECO:0007669"/>
    <property type="project" value="InterPro"/>
</dbReference>
<comment type="caution">
    <text evidence="3">The sequence shown here is derived from an EMBL/GenBank/DDBJ whole genome shotgun (WGS) entry which is preliminary data.</text>
</comment>
<proteinExistence type="predicted"/>
<keyword evidence="4" id="KW-1185">Reference proteome</keyword>
<gene>
    <name evidence="3" type="ORF">BSTOLATCC_MIC28875</name>
</gene>
<dbReference type="AlphaFoldDB" id="A0AAU9JIQ5"/>
<dbReference type="GO" id="GO:0035091">
    <property type="term" value="F:phosphatidylinositol binding"/>
    <property type="evidence" value="ECO:0007669"/>
    <property type="project" value="InterPro"/>
</dbReference>
<feature type="region of interest" description="Disordered" evidence="1">
    <location>
        <begin position="466"/>
        <end position="502"/>
    </location>
</feature>
<sequence length="520" mass="60263">MKEDEINELIRRALTTIDAPALISQIAQEFSNAGYSPCRSLIQNLKKLIKSHQYSPTIKLQALKIIKACADTGNSYFLTYLAKKLASRFRSLCSYQSDSSDPQRGKTLFQSDSKSEQNASAGFLNLLLQCIEEWAGRFGADEMGRETIFFKIYMDLKNKGVTFPQIEPNDEENSIKMLLKSIKKLIENNGDISEVKEKLRTVKEFKRNIEKRIAESMEESNEEDIYELIVLNDEINDVCKIYKRWKSRLNPPKGKTKNFEYEPIQVKGVRFNQKIEEYEPKPAPLPDAIEDPIMVELANDKSQRQTSFHMKDLKLNDPDEMSELKEEYLKSKDKLLEYEDLIHMYKADLARLQIKYLEAVEEREEIKCRAESLGSANTKSETTIQDVQEKCKKLENEKASLLEEIEAFKSQNNCLKITIKEAQEKLLKAEEQINKHERYIESIEVMNENLTLKNEELMQKIKNASTQKGSEKQELNNEIPGPIPQLEIHPQEEQKEEVSTVKSDPWGIDGIQWLTQKWKL</sequence>
<feature type="domain" description="VHS" evidence="2">
    <location>
        <begin position="39"/>
        <end position="164"/>
    </location>
</feature>
<dbReference type="PROSITE" id="PS50179">
    <property type="entry name" value="VHS"/>
    <property type="match status" value="1"/>
</dbReference>
<dbReference type="InterPro" id="IPR008942">
    <property type="entry name" value="ENTH_VHS"/>
</dbReference>
<evidence type="ECO:0000313" key="4">
    <source>
        <dbReference type="Proteomes" id="UP001162131"/>
    </source>
</evidence>
<dbReference type="Proteomes" id="UP001162131">
    <property type="component" value="Unassembled WGS sequence"/>
</dbReference>
<evidence type="ECO:0000313" key="3">
    <source>
        <dbReference type="EMBL" id="CAG9321599.1"/>
    </source>
</evidence>
<protein>
    <recommendedName>
        <fullName evidence="2">VHS domain-containing protein</fullName>
    </recommendedName>
</protein>
<dbReference type="SUPFAM" id="SSF89009">
    <property type="entry name" value="GAT-like domain"/>
    <property type="match status" value="1"/>
</dbReference>
<evidence type="ECO:0000256" key="1">
    <source>
        <dbReference type="SAM" id="MobiDB-lite"/>
    </source>
</evidence>
<dbReference type="EMBL" id="CAJZBQ010000028">
    <property type="protein sequence ID" value="CAG9321599.1"/>
    <property type="molecule type" value="Genomic_DNA"/>
</dbReference>
<evidence type="ECO:0000259" key="2">
    <source>
        <dbReference type="PROSITE" id="PS50179"/>
    </source>
</evidence>
<feature type="compositionally biased region" description="Basic and acidic residues" evidence="1">
    <location>
        <begin position="489"/>
        <end position="499"/>
    </location>
</feature>
<organism evidence="3 4">
    <name type="scientific">Blepharisma stoltei</name>
    <dbReference type="NCBI Taxonomy" id="1481888"/>
    <lineage>
        <taxon>Eukaryota</taxon>
        <taxon>Sar</taxon>
        <taxon>Alveolata</taxon>
        <taxon>Ciliophora</taxon>
        <taxon>Postciliodesmatophora</taxon>
        <taxon>Heterotrichea</taxon>
        <taxon>Heterotrichida</taxon>
        <taxon>Blepharismidae</taxon>
        <taxon>Blepharisma</taxon>
    </lineage>
</organism>
<dbReference type="InterPro" id="IPR002014">
    <property type="entry name" value="VHS_dom"/>
</dbReference>
<reference evidence="3" key="1">
    <citation type="submission" date="2021-09" db="EMBL/GenBank/DDBJ databases">
        <authorList>
            <consortium name="AG Swart"/>
            <person name="Singh M."/>
            <person name="Singh A."/>
            <person name="Seah K."/>
            <person name="Emmerich C."/>
        </authorList>
    </citation>
    <scope>NUCLEOTIDE SEQUENCE</scope>
    <source>
        <strain evidence="3">ATCC30299</strain>
    </source>
</reference>
<name>A0AAU9JIQ5_9CILI</name>
<dbReference type="Gene3D" id="1.25.40.90">
    <property type="match status" value="1"/>
</dbReference>